<sequence>MQAAPGGADGTTGQAPAPSGGLGQGASMMEADGANDTAGVEPALSVRERQANDEVNASGADDTVGNSPAPSSRRRQGIDEVEADGADDTAGVEPALSVRERQANDEVNASGADDTVGNSPAPSSRRRQGTDEAAAEPPRQGGGGPQRVGEPGDVPGATATNGTQGTGAPEMEDDCTDAEGQSPAREETERRLQVGHESVPAAMFKCEDIKQARSYLEMAGVVTLELPELKELLERIPDAAEVATQLCRLKGEPIFQELRCNGDGSYCHDETDEGRLLMDYGTGGQRWMVNLQRPSMPAARHAAGGSTGRGKSGSEMGEEGGGEEKEDGGEEEEDGGEEDAGEGAEGSEGEREASLKKAIMLYERLLPIRSFGYHYLRKVARSGESVQKAVVLANHPGKPGDPPVGVQATHVDLAPGVGGFVGFMPLAPVSVLVSPGSHVAVQLYHKLREAQPQVPEKGIMLSVSAPKMVRMHMKPGQIVLLHVNTVHAGDAGVLNTWSPRIHFYVYRGSVDNETHPVEAMGPLFAALF</sequence>
<comment type="caution">
    <text evidence="2">The sequence shown here is derived from an EMBL/GenBank/DDBJ whole genome shotgun (WGS) entry which is preliminary data.</text>
</comment>
<feature type="region of interest" description="Disordered" evidence="1">
    <location>
        <begin position="295"/>
        <end position="352"/>
    </location>
</feature>
<evidence type="ECO:0000313" key="2">
    <source>
        <dbReference type="EMBL" id="GLC52739.1"/>
    </source>
</evidence>
<dbReference type="EMBL" id="BRXU01000006">
    <property type="protein sequence ID" value="GLC52739.1"/>
    <property type="molecule type" value="Genomic_DNA"/>
</dbReference>
<name>A0A9W6F1F8_9CHLO</name>
<feature type="compositionally biased region" description="Acidic residues" evidence="1">
    <location>
        <begin position="316"/>
        <end position="347"/>
    </location>
</feature>
<evidence type="ECO:0000256" key="1">
    <source>
        <dbReference type="SAM" id="MobiDB-lite"/>
    </source>
</evidence>
<dbReference type="SUPFAM" id="SSF51197">
    <property type="entry name" value="Clavaminate synthase-like"/>
    <property type="match status" value="1"/>
</dbReference>
<organism evidence="2 3">
    <name type="scientific">Pleodorina starrii</name>
    <dbReference type="NCBI Taxonomy" id="330485"/>
    <lineage>
        <taxon>Eukaryota</taxon>
        <taxon>Viridiplantae</taxon>
        <taxon>Chlorophyta</taxon>
        <taxon>core chlorophytes</taxon>
        <taxon>Chlorophyceae</taxon>
        <taxon>CS clade</taxon>
        <taxon>Chlamydomonadales</taxon>
        <taxon>Volvocaceae</taxon>
        <taxon>Pleodorina</taxon>
    </lineage>
</organism>
<protein>
    <submittedName>
        <fullName evidence="2">Uncharacterized protein</fullName>
    </submittedName>
</protein>
<feature type="compositionally biased region" description="Basic and acidic residues" evidence="1">
    <location>
        <begin position="184"/>
        <end position="194"/>
    </location>
</feature>
<gene>
    <name evidence="2" type="primary">PLEST003655</name>
    <name evidence="2" type="ORF">PLESTB_000662700</name>
</gene>
<feature type="region of interest" description="Disordered" evidence="1">
    <location>
        <begin position="1"/>
        <end position="196"/>
    </location>
</feature>
<keyword evidence="3" id="KW-1185">Reference proteome</keyword>
<reference evidence="2 3" key="1">
    <citation type="journal article" date="2023" name="Commun. Biol.">
        <title>Reorganization of the ancestral sex-determining regions during the evolution of trioecy in Pleodorina starrii.</title>
        <authorList>
            <person name="Takahashi K."/>
            <person name="Suzuki S."/>
            <person name="Kawai-Toyooka H."/>
            <person name="Yamamoto K."/>
            <person name="Hamaji T."/>
            <person name="Ootsuki R."/>
            <person name="Yamaguchi H."/>
            <person name="Kawachi M."/>
            <person name="Higashiyama T."/>
            <person name="Nozaki H."/>
        </authorList>
    </citation>
    <scope>NUCLEOTIDE SEQUENCE [LARGE SCALE GENOMIC DNA]</scope>
    <source>
        <strain evidence="2 3">NIES-4479</strain>
    </source>
</reference>
<evidence type="ECO:0000313" key="3">
    <source>
        <dbReference type="Proteomes" id="UP001165080"/>
    </source>
</evidence>
<dbReference type="AlphaFoldDB" id="A0A9W6F1F8"/>
<feature type="compositionally biased region" description="Low complexity" evidence="1">
    <location>
        <begin position="147"/>
        <end position="168"/>
    </location>
</feature>
<proteinExistence type="predicted"/>
<accession>A0A9W6F1F8</accession>
<dbReference type="Proteomes" id="UP001165080">
    <property type="component" value="Unassembled WGS sequence"/>
</dbReference>